<evidence type="ECO:0000259" key="1">
    <source>
        <dbReference type="PROSITE" id="PS51819"/>
    </source>
</evidence>
<dbReference type="InterPro" id="IPR037523">
    <property type="entry name" value="VOC_core"/>
</dbReference>
<proteinExistence type="predicted"/>
<organism evidence="2">
    <name type="scientific">marine metagenome</name>
    <dbReference type="NCBI Taxonomy" id="408172"/>
    <lineage>
        <taxon>unclassified sequences</taxon>
        <taxon>metagenomes</taxon>
        <taxon>ecological metagenomes</taxon>
    </lineage>
</organism>
<feature type="non-terminal residue" evidence="2">
    <location>
        <position position="1"/>
    </location>
</feature>
<feature type="domain" description="VOC" evidence="1">
    <location>
        <begin position="1"/>
        <end position="124"/>
    </location>
</feature>
<dbReference type="PROSITE" id="PS51819">
    <property type="entry name" value="VOC"/>
    <property type="match status" value="1"/>
</dbReference>
<accession>A0A382ZY48</accession>
<protein>
    <recommendedName>
        <fullName evidence="1">VOC domain-containing protein</fullName>
    </recommendedName>
</protein>
<dbReference type="AlphaFoldDB" id="A0A382ZY48"/>
<dbReference type="InterPro" id="IPR004360">
    <property type="entry name" value="Glyas_Fos-R_dOase_dom"/>
</dbReference>
<evidence type="ECO:0000313" key="2">
    <source>
        <dbReference type="EMBL" id="SVE00402.1"/>
    </source>
</evidence>
<gene>
    <name evidence="2" type="ORF">METZ01_LOCUS453256</name>
</gene>
<dbReference type="InterPro" id="IPR029068">
    <property type="entry name" value="Glyas_Bleomycin-R_OHBP_Dase"/>
</dbReference>
<dbReference type="EMBL" id="UINC01187599">
    <property type="protein sequence ID" value="SVE00402.1"/>
    <property type="molecule type" value="Genomic_DNA"/>
</dbReference>
<dbReference type="Gene3D" id="3.10.180.10">
    <property type="entry name" value="2,3-Dihydroxybiphenyl 1,2-Dioxygenase, domain 1"/>
    <property type="match status" value="1"/>
</dbReference>
<sequence length="125" mass="14146">VNFYRALGFVDDNRALEEGEFIDRVTGLKNTKLEWIKLKAPDGYVLELLQYHSHPESTEITQQKSNKLGCSHMAFSVDNIDRICKKIKELGGSIVNPPALTNDKKIKVAYCHDLEGVLMEIVEVL</sequence>
<reference evidence="2" key="1">
    <citation type="submission" date="2018-05" db="EMBL/GenBank/DDBJ databases">
        <authorList>
            <person name="Lanie J.A."/>
            <person name="Ng W.-L."/>
            <person name="Kazmierczak K.M."/>
            <person name="Andrzejewski T.M."/>
            <person name="Davidsen T.M."/>
            <person name="Wayne K.J."/>
            <person name="Tettelin H."/>
            <person name="Glass J.I."/>
            <person name="Rusch D."/>
            <person name="Podicherti R."/>
            <person name="Tsui H.-C.T."/>
            <person name="Winkler M.E."/>
        </authorList>
    </citation>
    <scope>NUCLEOTIDE SEQUENCE</scope>
</reference>
<dbReference type="Pfam" id="PF00903">
    <property type="entry name" value="Glyoxalase"/>
    <property type="match status" value="1"/>
</dbReference>
<name>A0A382ZY48_9ZZZZ</name>
<dbReference type="SUPFAM" id="SSF54593">
    <property type="entry name" value="Glyoxalase/Bleomycin resistance protein/Dihydroxybiphenyl dioxygenase"/>
    <property type="match status" value="1"/>
</dbReference>